<sequence length="507" mass="57658">MSGKQLQEVDITRTKLDESERLYCDNCSTSIYGFYRSCPNTSCSYDLCLVCCQELREGYQPGGMEAGTSHEKFEEIFHNHNSTKNQSKTRRKRYDWESELAPTSVPSQADMFSPFPEWKANCDGNIPCPPKQRGGCGTALLELRRIYKANWVAKLLNNAEDLTRNYTPLDVDITEKCSLCQLNLFEGKINPDVRRAAFRDDSKDNFLYSPNALDISDDEIEHFQRHWMRGEPVIVRNVLAKTSGLSWEPMVMWRALRETGSKAKFKEETQSVKAVDCLDWCGVEINIHQFFKGYVEGRMHINKWPEMLKLKDWPSSTSFEERLPRHGAEFLAALPYMDYTDPKSGLLNFASKLPAGSLKPDLGPKTYIAYGFSEELGRGDSVTKLHCDVSDAEGSSSDPNQEEPLATNQPTELLMILVLMLLTLRILNFNLVLKGKMCCMFPRPLITLSLFIRYQGPYLCNALFSSQCTFQDLGIGKTIQVVKEQEGLYYLSDEQIGLKVLSSTLRS</sequence>
<dbReference type="GO" id="GO:0032454">
    <property type="term" value="F:histone H3K9 demethylase activity"/>
    <property type="evidence" value="ECO:0007669"/>
    <property type="project" value="InterPro"/>
</dbReference>
<comment type="subcellular location">
    <subcellularLocation>
        <location evidence="1">Nucleus</location>
    </subcellularLocation>
</comment>
<organism evidence="6 7">
    <name type="scientific">Trifolium pratense</name>
    <name type="common">Red clover</name>
    <dbReference type="NCBI Taxonomy" id="57577"/>
    <lineage>
        <taxon>Eukaryota</taxon>
        <taxon>Viridiplantae</taxon>
        <taxon>Streptophyta</taxon>
        <taxon>Embryophyta</taxon>
        <taxon>Tracheophyta</taxon>
        <taxon>Spermatophyta</taxon>
        <taxon>Magnoliopsida</taxon>
        <taxon>eudicotyledons</taxon>
        <taxon>Gunneridae</taxon>
        <taxon>Pentapetalae</taxon>
        <taxon>rosids</taxon>
        <taxon>fabids</taxon>
        <taxon>Fabales</taxon>
        <taxon>Fabaceae</taxon>
        <taxon>Papilionoideae</taxon>
        <taxon>50 kb inversion clade</taxon>
        <taxon>NPAAA clade</taxon>
        <taxon>Hologalegina</taxon>
        <taxon>IRL clade</taxon>
        <taxon>Trifolieae</taxon>
        <taxon>Trifolium</taxon>
    </lineage>
</organism>
<dbReference type="PANTHER" id="PTHR12549">
    <property type="entry name" value="JMJC DOMAIN-CONTAINING HISTONE DEMETHYLATION PROTEIN"/>
    <property type="match status" value="1"/>
</dbReference>
<dbReference type="GO" id="GO:0031490">
    <property type="term" value="F:chromatin DNA binding"/>
    <property type="evidence" value="ECO:0007669"/>
    <property type="project" value="TreeGrafter"/>
</dbReference>
<protein>
    <submittedName>
        <fullName evidence="6">Transcription factor jumonji domain-containing protein</fullName>
    </submittedName>
</protein>
<gene>
    <name evidence="6" type="ORF">L195_g024509</name>
</gene>
<name>A0A2K3NDX3_TRIPR</name>
<dbReference type="GO" id="GO:0000785">
    <property type="term" value="C:chromatin"/>
    <property type="evidence" value="ECO:0007669"/>
    <property type="project" value="TreeGrafter"/>
</dbReference>
<keyword evidence="3" id="KW-0479">Metal-binding</keyword>
<dbReference type="GO" id="GO:0000118">
    <property type="term" value="C:histone deacetylase complex"/>
    <property type="evidence" value="ECO:0007669"/>
    <property type="project" value="TreeGrafter"/>
</dbReference>
<dbReference type="Gene3D" id="2.60.120.650">
    <property type="entry name" value="Cupin"/>
    <property type="match status" value="1"/>
</dbReference>
<dbReference type="AlphaFoldDB" id="A0A2K3NDX3"/>
<reference evidence="6 7" key="2">
    <citation type="journal article" date="2017" name="Front. Plant Sci.">
        <title>Gene Classification and Mining of Molecular Markers Useful in Red Clover (Trifolium pratense) Breeding.</title>
        <authorList>
            <person name="Istvanek J."/>
            <person name="Dluhosova J."/>
            <person name="Dluhos P."/>
            <person name="Patkova L."/>
            <person name="Nedelnik J."/>
            <person name="Repkova J."/>
        </authorList>
    </citation>
    <scope>NUCLEOTIDE SEQUENCE [LARGE SCALE GENOMIC DNA]</scope>
    <source>
        <strain evidence="7">cv. Tatra</strain>
        <tissue evidence="6">Young leaves</tissue>
    </source>
</reference>
<dbReference type="PANTHER" id="PTHR12549:SF33">
    <property type="entry name" value="LYSINE-SPECIFIC DEMETHYLASE JMJ27"/>
    <property type="match status" value="1"/>
</dbReference>
<comment type="similarity">
    <text evidence="2">Belongs to the JARID1 histone demethylase family.</text>
</comment>
<dbReference type="InterPro" id="IPR045109">
    <property type="entry name" value="LSDs-like"/>
</dbReference>
<reference evidence="6 7" key="1">
    <citation type="journal article" date="2014" name="Am. J. Bot.">
        <title>Genome assembly and annotation for red clover (Trifolium pratense; Fabaceae).</title>
        <authorList>
            <person name="Istvanek J."/>
            <person name="Jaros M."/>
            <person name="Krenek A."/>
            <person name="Repkova J."/>
        </authorList>
    </citation>
    <scope>NUCLEOTIDE SEQUENCE [LARGE SCALE GENOMIC DNA]</scope>
    <source>
        <strain evidence="7">cv. Tatra</strain>
        <tissue evidence="6">Young leaves</tissue>
    </source>
</reference>
<keyword evidence="4" id="KW-0539">Nucleus</keyword>
<dbReference type="STRING" id="57577.A0A2K3NDX3"/>
<evidence type="ECO:0000256" key="2">
    <source>
        <dbReference type="ARBA" id="ARBA00006801"/>
    </source>
</evidence>
<evidence type="ECO:0000256" key="3">
    <source>
        <dbReference type="ARBA" id="ARBA00022723"/>
    </source>
</evidence>
<evidence type="ECO:0000313" key="6">
    <source>
        <dbReference type="EMBL" id="PNY01219.1"/>
    </source>
</evidence>
<dbReference type="GO" id="GO:0046872">
    <property type="term" value="F:metal ion binding"/>
    <property type="evidence" value="ECO:0007669"/>
    <property type="project" value="UniProtKB-KW"/>
</dbReference>
<dbReference type="Proteomes" id="UP000236291">
    <property type="component" value="Unassembled WGS sequence"/>
</dbReference>
<dbReference type="GO" id="GO:0006357">
    <property type="term" value="P:regulation of transcription by RNA polymerase II"/>
    <property type="evidence" value="ECO:0007669"/>
    <property type="project" value="TreeGrafter"/>
</dbReference>
<dbReference type="GO" id="GO:0003712">
    <property type="term" value="F:transcription coregulator activity"/>
    <property type="evidence" value="ECO:0007669"/>
    <property type="project" value="TreeGrafter"/>
</dbReference>
<proteinExistence type="inferred from homology"/>
<dbReference type="EMBL" id="ASHM01019834">
    <property type="protein sequence ID" value="PNY01219.1"/>
    <property type="molecule type" value="Genomic_DNA"/>
</dbReference>
<comment type="caution">
    <text evidence="6">The sequence shown here is derived from an EMBL/GenBank/DDBJ whole genome shotgun (WGS) entry which is preliminary data.</text>
</comment>
<accession>A0A2K3NDX3</accession>
<feature type="transmembrane region" description="Helical" evidence="5">
    <location>
        <begin position="413"/>
        <end position="433"/>
    </location>
</feature>
<keyword evidence="5" id="KW-0812">Transmembrane</keyword>
<keyword evidence="5" id="KW-1133">Transmembrane helix</keyword>
<keyword evidence="5" id="KW-0472">Membrane</keyword>
<evidence type="ECO:0000256" key="4">
    <source>
        <dbReference type="ARBA" id="ARBA00023242"/>
    </source>
</evidence>
<evidence type="ECO:0000256" key="5">
    <source>
        <dbReference type="SAM" id="Phobius"/>
    </source>
</evidence>
<evidence type="ECO:0000256" key="1">
    <source>
        <dbReference type="ARBA" id="ARBA00004123"/>
    </source>
</evidence>
<evidence type="ECO:0000313" key="7">
    <source>
        <dbReference type="Proteomes" id="UP000236291"/>
    </source>
</evidence>
<dbReference type="SUPFAM" id="SSF51197">
    <property type="entry name" value="Clavaminate synthase-like"/>
    <property type="match status" value="1"/>
</dbReference>